<dbReference type="Proteomes" id="UP000652761">
    <property type="component" value="Unassembled WGS sequence"/>
</dbReference>
<keyword evidence="10 13" id="KW-0472">Membrane</keyword>
<dbReference type="GO" id="GO:0004497">
    <property type="term" value="F:monooxygenase activity"/>
    <property type="evidence" value="ECO:0007669"/>
    <property type="project" value="UniProtKB-KW"/>
</dbReference>
<evidence type="ECO:0000256" key="11">
    <source>
        <dbReference type="PIRSR" id="PIRSR602401-1"/>
    </source>
</evidence>
<dbReference type="InterPro" id="IPR017972">
    <property type="entry name" value="Cyt_P450_CS"/>
</dbReference>
<dbReference type="PROSITE" id="PS00086">
    <property type="entry name" value="CYTOCHROME_P450"/>
    <property type="match status" value="1"/>
</dbReference>
<keyword evidence="5 11" id="KW-0479">Metal-binding</keyword>
<accession>A0A843XMG0</accession>
<keyword evidence="3 11" id="KW-0349">Heme</keyword>
<dbReference type="Gene3D" id="1.10.630.10">
    <property type="entry name" value="Cytochrome P450"/>
    <property type="match status" value="1"/>
</dbReference>
<dbReference type="GO" id="GO:0005506">
    <property type="term" value="F:iron ion binding"/>
    <property type="evidence" value="ECO:0007669"/>
    <property type="project" value="InterPro"/>
</dbReference>
<evidence type="ECO:0000256" key="4">
    <source>
        <dbReference type="ARBA" id="ARBA00022692"/>
    </source>
</evidence>
<evidence type="ECO:0000256" key="3">
    <source>
        <dbReference type="ARBA" id="ARBA00022617"/>
    </source>
</evidence>
<dbReference type="EMBL" id="NMUH01010463">
    <property type="protein sequence ID" value="MQM20988.1"/>
    <property type="molecule type" value="Genomic_DNA"/>
</dbReference>
<dbReference type="PANTHER" id="PTHR24282">
    <property type="entry name" value="CYTOCHROME P450 FAMILY MEMBER"/>
    <property type="match status" value="1"/>
</dbReference>
<evidence type="ECO:0000256" key="9">
    <source>
        <dbReference type="ARBA" id="ARBA00023033"/>
    </source>
</evidence>
<name>A0A843XMG0_COLES</name>
<comment type="subcellular location">
    <subcellularLocation>
        <location evidence="1">Membrane</location>
        <topology evidence="1">Single-pass membrane protein</topology>
    </subcellularLocation>
</comment>
<evidence type="ECO:0000313" key="14">
    <source>
        <dbReference type="EMBL" id="MQM20988.1"/>
    </source>
</evidence>
<dbReference type="SUPFAM" id="SSF48264">
    <property type="entry name" value="Cytochrome P450"/>
    <property type="match status" value="1"/>
</dbReference>
<evidence type="ECO:0000256" key="10">
    <source>
        <dbReference type="ARBA" id="ARBA00023136"/>
    </source>
</evidence>
<dbReference type="GO" id="GO:0020037">
    <property type="term" value="F:heme binding"/>
    <property type="evidence" value="ECO:0007669"/>
    <property type="project" value="InterPro"/>
</dbReference>
<evidence type="ECO:0000256" key="6">
    <source>
        <dbReference type="ARBA" id="ARBA00022989"/>
    </source>
</evidence>
<evidence type="ECO:0000256" key="1">
    <source>
        <dbReference type="ARBA" id="ARBA00004167"/>
    </source>
</evidence>
<keyword evidence="8 11" id="KW-0408">Iron</keyword>
<comment type="cofactor">
    <cofactor evidence="11">
        <name>heme</name>
        <dbReference type="ChEBI" id="CHEBI:30413"/>
    </cofactor>
</comment>
<dbReference type="GO" id="GO:0016020">
    <property type="term" value="C:membrane"/>
    <property type="evidence" value="ECO:0007669"/>
    <property type="project" value="UniProtKB-SubCell"/>
</dbReference>
<comment type="caution">
    <text evidence="14">The sequence shown here is derived from an EMBL/GenBank/DDBJ whole genome shotgun (WGS) entry which is preliminary data.</text>
</comment>
<comment type="similarity">
    <text evidence="2 12">Belongs to the cytochrome P450 family.</text>
</comment>
<evidence type="ECO:0000313" key="15">
    <source>
        <dbReference type="Proteomes" id="UP000652761"/>
    </source>
</evidence>
<keyword evidence="6 13" id="KW-1133">Transmembrane helix</keyword>
<dbReference type="InterPro" id="IPR002401">
    <property type="entry name" value="Cyt_P450_E_grp-I"/>
</dbReference>
<keyword evidence="9 12" id="KW-0503">Monooxygenase</keyword>
<dbReference type="GO" id="GO:0016705">
    <property type="term" value="F:oxidoreductase activity, acting on paired donors, with incorporation or reduction of molecular oxygen"/>
    <property type="evidence" value="ECO:0007669"/>
    <property type="project" value="InterPro"/>
</dbReference>
<evidence type="ECO:0000256" key="12">
    <source>
        <dbReference type="RuleBase" id="RU000461"/>
    </source>
</evidence>
<proteinExistence type="inferred from homology"/>
<evidence type="ECO:0000256" key="8">
    <source>
        <dbReference type="ARBA" id="ARBA00023004"/>
    </source>
</evidence>
<reference evidence="14" key="1">
    <citation type="submission" date="2017-07" db="EMBL/GenBank/DDBJ databases">
        <title>Taro Niue Genome Assembly and Annotation.</title>
        <authorList>
            <person name="Atibalentja N."/>
            <person name="Keating K."/>
            <person name="Fields C.J."/>
        </authorList>
    </citation>
    <scope>NUCLEOTIDE SEQUENCE</scope>
    <source>
        <strain evidence="14">Niue_2</strain>
        <tissue evidence="14">Leaf</tissue>
    </source>
</reference>
<dbReference type="InterPro" id="IPR036396">
    <property type="entry name" value="Cyt_P450_sf"/>
</dbReference>
<gene>
    <name evidence="14" type="ORF">Taro_054018</name>
</gene>
<dbReference type="PRINTS" id="PR00463">
    <property type="entry name" value="EP450I"/>
</dbReference>
<dbReference type="AlphaFoldDB" id="A0A843XMG0"/>
<evidence type="ECO:0000256" key="13">
    <source>
        <dbReference type="SAM" id="Phobius"/>
    </source>
</evidence>
<evidence type="ECO:0008006" key="16">
    <source>
        <dbReference type="Google" id="ProtNLM"/>
    </source>
</evidence>
<keyword evidence="15" id="KW-1185">Reference proteome</keyword>
<dbReference type="InterPro" id="IPR050665">
    <property type="entry name" value="Cytochrome_P450_Monooxygen"/>
</dbReference>
<evidence type="ECO:0000256" key="5">
    <source>
        <dbReference type="ARBA" id="ARBA00022723"/>
    </source>
</evidence>
<sequence>MGSSHGDGFVWVWWGLGLLLLGWVVVQVVRAVMWAWWTPRRLERALRQQGIPGNPYRLLFGDIGEGARLTEEAKLKPMPSFSHDIAARVAPLQHRAMETHGKVNFTWSGPHPAVSIMDPVLIREILSNKFGHFQKETPTPLVRLIGTGLAAYEGEKWAMHRRIINPAFHVEKLKLMLPAFSACCAELVSRWEKLLGSERSCELDVWPELQIFTRDVISRTAFGSNFEEGRRIFQLQEQQIELVIQSVRNWLIPGYRYIPTKKNRRMKEIYEEVNGILRDMIIKREKAIQSGTASGNDDLLSLLLESNLTYFHENGDSKKFRMTTEDVIEECKLFYFAGQETTSTLLTWAMIALSVHPNWQDSARAEVSQVFGKNKPHFDGLSHLKIVTMILYEVLRLYPPATFLSRTTYKTMKLGEYTFPPGVQLLLPIMFVHHDADFWGEDAHVFNPERFAEGISKASKNQVAFFPFGGGPRICVGQSFAMIEAKLGLATILQHFSFELSPAYTHAPCTVAILQPQHGAQVILHQL</sequence>
<keyword evidence="7 12" id="KW-0560">Oxidoreductase</keyword>
<dbReference type="GO" id="GO:0008202">
    <property type="term" value="P:steroid metabolic process"/>
    <property type="evidence" value="ECO:0007669"/>
    <property type="project" value="UniProtKB-ARBA"/>
</dbReference>
<dbReference type="PANTHER" id="PTHR24282:SF255">
    <property type="entry name" value="CYTOCHROME P450 72A11-RELATED"/>
    <property type="match status" value="1"/>
</dbReference>
<dbReference type="PRINTS" id="PR00385">
    <property type="entry name" value="P450"/>
</dbReference>
<dbReference type="OrthoDB" id="1470350at2759"/>
<dbReference type="InterPro" id="IPR001128">
    <property type="entry name" value="Cyt_P450"/>
</dbReference>
<evidence type="ECO:0000256" key="7">
    <source>
        <dbReference type="ARBA" id="ARBA00023002"/>
    </source>
</evidence>
<protein>
    <recommendedName>
        <fullName evidence="16">Cytochrome P450</fullName>
    </recommendedName>
</protein>
<evidence type="ECO:0000256" key="2">
    <source>
        <dbReference type="ARBA" id="ARBA00010617"/>
    </source>
</evidence>
<dbReference type="FunFam" id="1.10.630.10:FF:000029">
    <property type="entry name" value="Cytochrome P450 734A1"/>
    <property type="match status" value="1"/>
</dbReference>
<organism evidence="14 15">
    <name type="scientific">Colocasia esculenta</name>
    <name type="common">Wild taro</name>
    <name type="synonym">Arum esculentum</name>
    <dbReference type="NCBI Taxonomy" id="4460"/>
    <lineage>
        <taxon>Eukaryota</taxon>
        <taxon>Viridiplantae</taxon>
        <taxon>Streptophyta</taxon>
        <taxon>Embryophyta</taxon>
        <taxon>Tracheophyta</taxon>
        <taxon>Spermatophyta</taxon>
        <taxon>Magnoliopsida</taxon>
        <taxon>Liliopsida</taxon>
        <taxon>Araceae</taxon>
        <taxon>Aroideae</taxon>
        <taxon>Colocasieae</taxon>
        <taxon>Colocasia</taxon>
    </lineage>
</organism>
<dbReference type="Pfam" id="PF00067">
    <property type="entry name" value="p450"/>
    <property type="match status" value="1"/>
</dbReference>
<feature type="transmembrane region" description="Helical" evidence="13">
    <location>
        <begin position="12"/>
        <end position="37"/>
    </location>
</feature>
<keyword evidence="4 13" id="KW-0812">Transmembrane</keyword>
<feature type="binding site" description="axial binding residue" evidence="11">
    <location>
        <position position="475"/>
    </location>
    <ligand>
        <name>heme</name>
        <dbReference type="ChEBI" id="CHEBI:30413"/>
    </ligand>
    <ligandPart>
        <name>Fe</name>
        <dbReference type="ChEBI" id="CHEBI:18248"/>
    </ligandPart>
</feature>